<dbReference type="Gene3D" id="3.90.1750.20">
    <property type="entry name" value="Putative Large Serine Recombinase, Chain B, Domain 2"/>
    <property type="match status" value="1"/>
</dbReference>
<protein>
    <submittedName>
        <fullName evidence="1">Uncharacterized protein</fullName>
    </submittedName>
</protein>
<dbReference type="EMBL" id="FOSP01000031">
    <property type="protein sequence ID" value="SFL09715.1"/>
    <property type="molecule type" value="Genomic_DNA"/>
</dbReference>
<dbReference type="STRING" id="52441.SAMN05216302_103120"/>
<evidence type="ECO:0000313" key="1">
    <source>
        <dbReference type="EMBL" id="SFL09715.1"/>
    </source>
</evidence>
<dbReference type="AlphaFoldDB" id="A0A1I4EVE1"/>
<accession>A0A1I4EVE1</accession>
<evidence type="ECO:0000313" key="2">
    <source>
        <dbReference type="Proteomes" id="UP000199533"/>
    </source>
</evidence>
<name>A0A1I4EVE1_9PROT</name>
<sequence length="131" mass="14881">MHLQRVKDILTHVLYAGYLDKPEWGIHLVKVHHEPPISFETFQKIQQRLNGQAKAPVRKDINEDFPLRGFVACVSFGTPMTSCWSRGIGGLYAYYLCHGKNNDGTGRDATCMENPFDANKWKVILKSCSVK</sequence>
<organism evidence="1 2">
    <name type="scientific">Nitrosomonas aestuarii</name>
    <dbReference type="NCBI Taxonomy" id="52441"/>
    <lineage>
        <taxon>Bacteria</taxon>
        <taxon>Pseudomonadati</taxon>
        <taxon>Pseudomonadota</taxon>
        <taxon>Betaproteobacteria</taxon>
        <taxon>Nitrosomonadales</taxon>
        <taxon>Nitrosomonadaceae</taxon>
        <taxon>Nitrosomonas</taxon>
    </lineage>
</organism>
<dbReference type="InterPro" id="IPR038109">
    <property type="entry name" value="DNA_bind_recomb_sf"/>
</dbReference>
<reference evidence="2" key="1">
    <citation type="submission" date="2016-10" db="EMBL/GenBank/DDBJ databases">
        <authorList>
            <person name="Varghese N."/>
            <person name="Submissions S."/>
        </authorList>
    </citation>
    <scope>NUCLEOTIDE SEQUENCE [LARGE SCALE GENOMIC DNA]</scope>
    <source>
        <strain evidence="2">Nm69</strain>
    </source>
</reference>
<gene>
    <name evidence="1" type="ORF">SAMN05216302_103120</name>
</gene>
<dbReference type="Proteomes" id="UP000199533">
    <property type="component" value="Unassembled WGS sequence"/>
</dbReference>
<keyword evidence="2" id="KW-1185">Reference proteome</keyword>
<proteinExistence type="predicted"/>